<evidence type="ECO:0000256" key="5">
    <source>
        <dbReference type="ARBA" id="ARBA00022553"/>
    </source>
</evidence>
<dbReference type="EMBL" id="CP058554">
    <property type="protein sequence ID" value="QMV72541.1"/>
    <property type="molecule type" value="Genomic_DNA"/>
</dbReference>
<dbReference type="SMART" id="SM00387">
    <property type="entry name" value="HATPase_c"/>
    <property type="match status" value="1"/>
</dbReference>
<dbReference type="InterPro" id="IPR003661">
    <property type="entry name" value="HisK_dim/P_dom"/>
</dbReference>
<dbReference type="GO" id="GO:0005524">
    <property type="term" value="F:ATP binding"/>
    <property type="evidence" value="ECO:0007669"/>
    <property type="project" value="UniProtKB-KW"/>
</dbReference>
<feature type="domain" description="Response regulatory" evidence="22">
    <location>
        <begin position="780"/>
        <end position="902"/>
    </location>
</feature>
<dbReference type="EC" id="2.7.13.3" evidence="3"/>
<keyword evidence="11" id="KW-0067">ATP-binding</keyword>
<dbReference type="SUPFAM" id="SSF52172">
    <property type="entry name" value="CheY-like"/>
    <property type="match status" value="2"/>
</dbReference>
<keyword evidence="14" id="KW-0843">Virulence</keyword>
<dbReference type="Pfam" id="PF00072">
    <property type="entry name" value="Response_reg"/>
    <property type="match status" value="2"/>
</dbReference>
<dbReference type="InterPro" id="IPR013656">
    <property type="entry name" value="PAS_4"/>
</dbReference>
<dbReference type="KEGG" id="cpis:HS961_06640"/>
<sequence length="1289" mass="141955">MPDTPYRHLLDHFSDAFFVTDTQGRILDVNAQAYQEMGYSRAELLAMNVADFALDLPEEALHAMWQKMEPGDHAVATNTHQRKDGSCFPVEVHITCQWAEGQKQLFTIAHDITERVRRDQEIQLLNAALEQQVEKSTQQWRQSTHLLDAVMRGTSDIVFVKDRQGRYVFANPAAEAITQMPPGGLIGKTDAEILGGRNNFAQDDAAVFQTTKPVVSEAHALIDGRRLSFQSIKSPYRDEHGEVIGLLGISRDMTQMRESEHQLRQSYDSLRRAERLSRIGSWTLDLASGHIEASDMMYEMNGLDPQGPKLTQDDVAHMMPPQDYARVTAAIAQCAQTGQPYRLDIVHYTPDGGQFPASILGQADYDSNGQIVSLSGTIQDLSEREQARQRLEALADNLPSGAIYRVEGEAAPLRMSYISAGIEKLIGVSAQAIMADNTAYTKTIHPADLAMYRQQQREALERMSLFDCSFRIIRPDGGLRWLRCRSAPSRQEAGTAWDGIMLDITREREAELALQKAKEMAEAAERAKSEFLATMSHEIRTPMNTVIGMTRLIQQTPLLPKQRNYLEKVELSANALLSVINDILDFSKIEAGMLTLENVEFALDDVLETVSAVTTLRAEEKAIEVVYSVAPDVPRQLSGDPLRLSQVLNNLVSNAIKFTHLGEVVISIRTAEIASNRALPPGKIGLEVSVKDTGIGMNPSQMSQLFRPFSQADSQTTRRYGGSGLGLAICHRLVGQMGGELKVESSPGLGSTFYFSVQLHTAQMQQAPKPARYHGTPVDRVLIVDDNASARDILAEMVRGFGMRADTVDSGEQALSDLQLASRVGTPYGLVLMDWRMPGMDGLEVARRIREEENLSSTPAVLMVTAYGRDEVMRKAEALRLQGLLIKPVTQSVLFNAILEALQSQGGSVSRRALPGAAASPQASHANPAQLYPQLRGRHVLVVDDNALNREVAADFLSLVGVQVGLATNGAEALSMLERQHYDAVLMDVHMPQMDGLDATRALRQLPHLRQLPVIALTAQARVEDRSAIEEAGMNAHLTKPIDERKLYETLSDWIAGPHSGADGQDAAESEFLRDDSRLASTPGINHAKMLQRFHGNAERVERVLAGFYRDFADAPQTLVLHVQQAEWQPLSMLAHSLKGALGYLDAAALVQAAETIENQARDWTQARPPEATAQHQLHAETSEFAAQLQTLLQGMATRQNAPSPLEAAINMAPAAGPAPVHHLRQELQQLKRLVADGDYAAVSELERMLSASPAARWTPLLQQILQHVEDLDADAALAAIERLEQILS</sequence>
<dbReference type="Gene3D" id="1.20.120.160">
    <property type="entry name" value="HPT domain"/>
    <property type="match status" value="1"/>
</dbReference>
<feature type="domain" description="Histidine kinase" evidence="21">
    <location>
        <begin position="534"/>
        <end position="761"/>
    </location>
</feature>
<keyword evidence="8" id="KW-0732">Signal</keyword>
<reference evidence="26 27" key="1">
    <citation type="journal article" date="2020" name="G3 (Bethesda)">
        <title>CeMbio - The Caenorhabditis elegans Microbiome Resource.</title>
        <authorList>
            <person name="Dirksen P."/>
            <person name="Assie A."/>
            <person name="Zimmermann J."/>
            <person name="Zhang F."/>
            <person name="Tietje A.M."/>
            <person name="Marsh S.A."/>
            <person name="Felix M.A."/>
            <person name="Shapira M."/>
            <person name="Kaleta C."/>
            <person name="Schulenburg H."/>
            <person name="Samuel B."/>
        </authorList>
    </citation>
    <scope>NUCLEOTIDE SEQUENCE [LARGE SCALE GENOMIC DNA]</scope>
    <source>
        <strain evidence="26 27">BIGb0172</strain>
    </source>
</reference>
<dbReference type="Pfam" id="PF02518">
    <property type="entry name" value="HATPase_c"/>
    <property type="match status" value="1"/>
</dbReference>
<dbReference type="InterPro" id="IPR001610">
    <property type="entry name" value="PAC"/>
</dbReference>
<dbReference type="SMART" id="SM00086">
    <property type="entry name" value="PAC"/>
    <property type="match status" value="3"/>
</dbReference>
<dbReference type="GO" id="GO:0005886">
    <property type="term" value="C:plasma membrane"/>
    <property type="evidence" value="ECO:0007669"/>
    <property type="project" value="UniProtKB-SubCell"/>
</dbReference>
<dbReference type="Proteomes" id="UP000515240">
    <property type="component" value="Chromosome"/>
</dbReference>
<keyword evidence="12" id="KW-1133">Transmembrane helix</keyword>
<dbReference type="PANTHER" id="PTHR45339">
    <property type="entry name" value="HYBRID SIGNAL TRANSDUCTION HISTIDINE KINASE J"/>
    <property type="match status" value="1"/>
</dbReference>
<dbReference type="InterPro" id="IPR035965">
    <property type="entry name" value="PAS-like_dom_sf"/>
</dbReference>
<dbReference type="InterPro" id="IPR008207">
    <property type="entry name" value="Sig_transdc_His_kin_Hpt_dom"/>
</dbReference>
<evidence type="ECO:0000313" key="27">
    <source>
        <dbReference type="Proteomes" id="UP000515240"/>
    </source>
</evidence>
<dbReference type="InterPro" id="IPR004358">
    <property type="entry name" value="Sig_transdc_His_kin-like_C"/>
</dbReference>
<dbReference type="PROSITE" id="PS50110">
    <property type="entry name" value="RESPONSE_REGULATORY"/>
    <property type="match status" value="2"/>
</dbReference>
<dbReference type="Pfam" id="PF13426">
    <property type="entry name" value="PAS_9"/>
    <property type="match status" value="1"/>
</dbReference>
<feature type="modified residue" description="Phosphohistidine" evidence="18">
    <location>
        <position position="1136"/>
    </location>
</feature>
<dbReference type="CDD" id="cd17546">
    <property type="entry name" value="REC_hyHK_CKI1_RcsC-like"/>
    <property type="match status" value="2"/>
</dbReference>
<feature type="domain" description="PAC" evidence="24">
    <location>
        <begin position="209"/>
        <end position="265"/>
    </location>
</feature>
<dbReference type="InterPro" id="IPR036890">
    <property type="entry name" value="HATPase_C_sf"/>
</dbReference>
<dbReference type="InterPro" id="IPR003594">
    <property type="entry name" value="HATPase_dom"/>
</dbReference>
<keyword evidence="5 19" id="KW-0597">Phosphoprotein</keyword>
<dbReference type="SMART" id="SM00448">
    <property type="entry name" value="REC"/>
    <property type="match status" value="2"/>
</dbReference>
<dbReference type="GO" id="GO:0000155">
    <property type="term" value="F:phosphorelay sensor kinase activity"/>
    <property type="evidence" value="ECO:0007669"/>
    <property type="project" value="InterPro"/>
</dbReference>
<feature type="coiled-coil region" evidence="20">
    <location>
        <begin position="507"/>
        <end position="534"/>
    </location>
</feature>
<evidence type="ECO:0000259" key="25">
    <source>
        <dbReference type="PROSITE" id="PS50894"/>
    </source>
</evidence>
<dbReference type="Gene3D" id="1.10.287.130">
    <property type="match status" value="1"/>
</dbReference>
<dbReference type="CDD" id="cd16922">
    <property type="entry name" value="HATPase_EvgS-ArcB-TorS-like"/>
    <property type="match status" value="1"/>
</dbReference>
<organism evidence="26 27">
    <name type="scientific">Comamonas piscis</name>
    <dbReference type="NCBI Taxonomy" id="1562974"/>
    <lineage>
        <taxon>Bacteria</taxon>
        <taxon>Pseudomonadati</taxon>
        <taxon>Pseudomonadota</taxon>
        <taxon>Betaproteobacteria</taxon>
        <taxon>Burkholderiales</taxon>
        <taxon>Comamonadaceae</taxon>
        <taxon>Comamonas</taxon>
    </lineage>
</organism>
<evidence type="ECO:0000256" key="3">
    <source>
        <dbReference type="ARBA" id="ARBA00012438"/>
    </source>
</evidence>
<comment type="function">
    <text evidence="16">Member of the two-component regulatory system BvgS/BvgA. Phosphorylates BvgA via a four-step phosphorelay in response to environmental signals.</text>
</comment>
<dbReference type="InterPro" id="IPR036641">
    <property type="entry name" value="HPT_dom_sf"/>
</dbReference>
<feature type="domain" description="Response regulatory" evidence="22">
    <location>
        <begin position="939"/>
        <end position="1055"/>
    </location>
</feature>
<dbReference type="FunFam" id="1.10.287.130:FF:000003">
    <property type="entry name" value="Histidine kinase"/>
    <property type="match status" value="1"/>
</dbReference>
<dbReference type="SUPFAM" id="SSF55785">
    <property type="entry name" value="PYP-like sensor domain (PAS domain)"/>
    <property type="match status" value="4"/>
</dbReference>
<dbReference type="SUPFAM" id="SSF47226">
    <property type="entry name" value="Histidine-containing phosphotransfer domain, HPT domain"/>
    <property type="match status" value="1"/>
</dbReference>
<feature type="domain" description="PAC" evidence="24">
    <location>
        <begin position="339"/>
        <end position="393"/>
    </location>
</feature>
<dbReference type="NCBIfam" id="TIGR00229">
    <property type="entry name" value="sensory_box"/>
    <property type="match status" value="4"/>
</dbReference>
<keyword evidence="9" id="KW-0547">Nucleotide-binding</keyword>
<feature type="domain" description="HPt" evidence="25">
    <location>
        <begin position="1097"/>
        <end position="1196"/>
    </location>
</feature>
<dbReference type="Pfam" id="PF08447">
    <property type="entry name" value="PAS_3"/>
    <property type="match status" value="2"/>
</dbReference>
<feature type="domain" description="PAS" evidence="23">
    <location>
        <begin position="387"/>
        <end position="463"/>
    </location>
</feature>
<evidence type="ECO:0000256" key="4">
    <source>
        <dbReference type="ARBA" id="ARBA00022475"/>
    </source>
</evidence>
<protein>
    <recommendedName>
        <fullName evidence="17">Virulence sensor protein BvgS</fullName>
        <ecNumber evidence="3">2.7.13.3</ecNumber>
    </recommendedName>
</protein>
<evidence type="ECO:0000256" key="17">
    <source>
        <dbReference type="ARBA" id="ARBA00070152"/>
    </source>
</evidence>
<dbReference type="Pfam" id="PF08448">
    <property type="entry name" value="PAS_4"/>
    <property type="match status" value="1"/>
</dbReference>
<keyword evidence="20" id="KW-0175">Coiled coil</keyword>
<evidence type="ECO:0000256" key="12">
    <source>
        <dbReference type="ARBA" id="ARBA00022989"/>
    </source>
</evidence>
<evidence type="ECO:0000259" key="21">
    <source>
        <dbReference type="PROSITE" id="PS50109"/>
    </source>
</evidence>
<dbReference type="Gene3D" id="3.40.50.2300">
    <property type="match status" value="2"/>
</dbReference>
<keyword evidence="4" id="KW-1003">Cell membrane</keyword>
<dbReference type="PROSITE" id="PS50112">
    <property type="entry name" value="PAS"/>
    <property type="match status" value="3"/>
</dbReference>
<evidence type="ECO:0000256" key="18">
    <source>
        <dbReference type="PROSITE-ProRule" id="PRU00110"/>
    </source>
</evidence>
<keyword evidence="10" id="KW-0418">Kinase</keyword>
<evidence type="ECO:0000259" key="23">
    <source>
        <dbReference type="PROSITE" id="PS50112"/>
    </source>
</evidence>
<feature type="modified residue" description="4-aspartylphosphate" evidence="19">
    <location>
        <position position="834"/>
    </location>
</feature>
<dbReference type="SUPFAM" id="SSF47384">
    <property type="entry name" value="Homodimeric domain of signal transducing histidine kinase"/>
    <property type="match status" value="1"/>
</dbReference>
<dbReference type="FunFam" id="3.30.565.10:FF:000010">
    <property type="entry name" value="Sensor histidine kinase RcsC"/>
    <property type="match status" value="1"/>
</dbReference>
<evidence type="ECO:0000313" key="26">
    <source>
        <dbReference type="EMBL" id="QMV72541.1"/>
    </source>
</evidence>
<evidence type="ECO:0000256" key="20">
    <source>
        <dbReference type="SAM" id="Coils"/>
    </source>
</evidence>
<dbReference type="InterPro" id="IPR011006">
    <property type="entry name" value="CheY-like_superfamily"/>
</dbReference>
<evidence type="ECO:0000256" key="16">
    <source>
        <dbReference type="ARBA" id="ARBA00058004"/>
    </source>
</evidence>
<keyword evidence="7" id="KW-0812">Transmembrane</keyword>
<keyword evidence="27" id="KW-1185">Reference proteome</keyword>
<evidence type="ECO:0000256" key="2">
    <source>
        <dbReference type="ARBA" id="ARBA00004651"/>
    </source>
</evidence>
<comment type="catalytic activity">
    <reaction evidence="1">
        <text>ATP + protein L-histidine = ADP + protein N-phospho-L-histidine.</text>
        <dbReference type="EC" id="2.7.13.3"/>
    </reaction>
</comment>
<feature type="domain" description="PAS" evidence="23">
    <location>
        <begin position="143"/>
        <end position="189"/>
    </location>
</feature>
<feature type="modified residue" description="4-aspartylphosphate" evidence="19">
    <location>
        <position position="988"/>
    </location>
</feature>
<name>A0A7G5EEW6_9BURK</name>
<dbReference type="PROSITE" id="PS50113">
    <property type="entry name" value="PAC"/>
    <property type="match status" value="3"/>
</dbReference>
<dbReference type="InterPro" id="IPR005467">
    <property type="entry name" value="His_kinase_dom"/>
</dbReference>
<comment type="subcellular location">
    <subcellularLocation>
        <location evidence="2">Cell membrane</location>
        <topology evidence="2">Multi-pass membrane protein</topology>
    </subcellularLocation>
</comment>
<feature type="domain" description="PAS" evidence="23">
    <location>
        <begin position="2"/>
        <end position="52"/>
    </location>
</feature>
<feature type="domain" description="PAC" evidence="24">
    <location>
        <begin position="466"/>
        <end position="516"/>
    </location>
</feature>
<dbReference type="SUPFAM" id="SSF55874">
    <property type="entry name" value="ATPase domain of HSP90 chaperone/DNA topoisomerase II/histidine kinase"/>
    <property type="match status" value="1"/>
</dbReference>
<dbReference type="Pfam" id="PF00512">
    <property type="entry name" value="HisKA"/>
    <property type="match status" value="1"/>
</dbReference>
<dbReference type="Gene3D" id="3.30.450.20">
    <property type="entry name" value="PAS domain"/>
    <property type="match status" value="4"/>
</dbReference>
<evidence type="ECO:0000259" key="24">
    <source>
        <dbReference type="PROSITE" id="PS50113"/>
    </source>
</evidence>
<accession>A0A7G5EEW6</accession>
<dbReference type="PROSITE" id="PS50109">
    <property type="entry name" value="HIS_KIN"/>
    <property type="match status" value="1"/>
</dbReference>
<dbReference type="SMART" id="SM00091">
    <property type="entry name" value="PAS"/>
    <property type="match status" value="3"/>
</dbReference>
<evidence type="ECO:0000256" key="6">
    <source>
        <dbReference type="ARBA" id="ARBA00022679"/>
    </source>
</evidence>
<dbReference type="InterPro" id="IPR000014">
    <property type="entry name" value="PAS"/>
</dbReference>
<dbReference type="PROSITE" id="PS50894">
    <property type="entry name" value="HPT"/>
    <property type="match status" value="1"/>
</dbReference>
<dbReference type="InterPro" id="IPR000700">
    <property type="entry name" value="PAS-assoc_C"/>
</dbReference>
<keyword evidence="15" id="KW-0472">Membrane</keyword>
<evidence type="ECO:0000256" key="14">
    <source>
        <dbReference type="ARBA" id="ARBA00023026"/>
    </source>
</evidence>
<proteinExistence type="predicted"/>
<dbReference type="CDD" id="cd00082">
    <property type="entry name" value="HisKA"/>
    <property type="match status" value="1"/>
</dbReference>
<gene>
    <name evidence="26" type="ORF">HS961_06640</name>
</gene>
<dbReference type="SMART" id="SM00388">
    <property type="entry name" value="HisKA"/>
    <property type="match status" value="1"/>
</dbReference>
<dbReference type="InterPro" id="IPR013655">
    <property type="entry name" value="PAS_fold_3"/>
</dbReference>
<dbReference type="Pfam" id="PF01627">
    <property type="entry name" value="Hpt"/>
    <property type="match status" value="1"/>
</dbReference>
<evidence type="ECO:0000256" key="7">
    <source>
        <dbReference type="ARBA" id="ARBA00022692"/>
    </source>
</evidence>
<dbReference type="RefSeq" id="WP_182326959.1">
    <property type="nucleotide sequence ID" value="NZ_CP058554.1"/>
</dbReference>
<evidence type="ECO:0000256" key="11">
    <source>
        <dbReference type="ARBA" id="ARBA00022840"/>
    </source>
</evidence>
<dbReference type="CDD" id="cd00130">
    <property type="entry name" value="PAS"/>
    <property type="match status" value="4"/>
</dbReference>
<evidence type="ECO:0000256" key="10">
    <source>
        <dbReference type="ARBA" id="ARBA00022777"/>
    </source>
</evidence>
<evidence type="ECO:0000256" key="1">
    <source>
        <dbReference type="ARBA" id="ARBA00000085"/>
    </source>
</evidence>
<evidence type="ECO:0000256" key="8">
    <source>
        <dbReference type="ARBA" id="ARBA00022729"/>
    </source>
</evidence>
<dbReference type="InterPro" id="IPR001789">
    <property type="entry name" value="Sig_transdc_resp-reg_receiver"/>
</dbReference>
<dbReference type="PANTHER" id="PTHR45339:SF1">
    <property type="entry name" value="HYBRID SIGNAL TRANSDUCTION HISTIDINE KINASE J"/>
    <property type="match status" value="1"/>
</dbReference>
<evidence type="ECO:0000256" key="15">
    <source>
        <dbReference type="ARBA" id="ARBA00023136"/>
    </source>
</evidence>
<evidence type="ECO:0000259" key="22">
    <source>
        <dbReference type="PROSITE" id="PS50110"/>
    </source>
</evidence>
<keyword evidence="6" id="KW-0808">Transferase</keyword>
<dbReference type="InterPro" id="IPR036097">
    <property type="entry name" value="HisK_dim/P_sf"/>
</dbReference>
<evidence type="ECO:0000256" key="19">
    <source>
        <dbReference type="PROSITE-ProRule" id="PRU00169"/>
    </source>
</evidence>
<evidence type="ECO:0000256" key="13">
    <source>
        <dbReference type="ARBA" id="ARBA00023012"/>
    </source>
</evidence>
<dbReference type="Gene3D" id="3.30.565.10">
    <property type="entry name" value="Histidine kinase-like ATPase, C-terminal domain"/>
    <property type="match status" value="1"/>
</dbReference>
<dbReference type="PRINTS" id="PR00344">
    <property type="entry name" value="BCTRLSENSOR"/>
</dbReference>
<keyword evidence="13" id="KW-0902">Two-component regulatory system</keyword>
<evidence type="ECO:0000256" key="9">
    <source>
        <dbReference type="ARBA" id="ARBA00022741"/>
    </source>
</evidence>